<accession>A0ABR8PRN7</accession>
<dbReference type="Gene3D" id="3.30.9.10">
    <property type="entry name" value="D-Amino Acid Oxidase, subunit A, domain 2"/>
    <property type="match status" value="1"/>
</dbReference>
<keyword evidence="4" id="KW-1185">Reference proteome</keyword>
<evidence type="ECO:0000313" key="4">
    <source>
        <dbReference type="Proteomes" id="UP000627781"/>
    </source>
</evidence>
<feature type="domain" description="BFD-like [2Fe-2S]-binding" evidence="2">
    <location>
        <begin position="386"/>
        <end position="440"/>
    </location>
</feature>
<dbReference type="InterPro" id="IPR041854">
    <property type="entry name" value="BFD-like_2Fe2S-bd_dom_sf"/>
</dbReference>
<dbReference type="PANTHER" id="PTHR42720">
    <property type="entry name" value="GLYCEROL-3-PHOSPHATE DEHYDROGENASE"/>
    <property type="match status" value="1"/>
</dbReference>
<evidence type="ECO:0000313" key="3">
    <source>
        <dbReference type="EMBL" id="MBD7910844.1"/>
    </source>
</evidence>
<dbReference type="InterPro" id="IPR036188">
    <property type="entry name" value="FAD/NAD-bd_sf"/>
</dbReference>
<name>A0ABR8PRN7_9CLOT</name>
<gene>
    <name evidence="3" type="ORF">H9661_05675</name>
</gene>
<evidence type="ECO:0000259" key="1">
    <source>
        <dbReference type="Pfam" id="PF01266"/>
    </source>
</evidence>
<reference evidence="3 4" key="1">
    <citation type="submission" date="2020-08" db="EMBL/GenBank/DDBJ databases">
        <title>A Genomic Blueprint of the Chicken Gut Microbiome.</title>
        <authorList>
            <person name="Gilroy R."/>
            <person name="Ravi A."/>
            <person name="Getino M."/>
            <person name="Pursley I."/>
            <person name="Horton D.L."/>
            <person name="Alikhan N.-F."/>
            <person name="Baker D."/>
            <person name="Gharbi K."/>
            <person name="Hall N."/>
            <person name="Watson M."/>
            <person name="Adriaenssens E.M."/>
            <person name="Foster-Nyarko E."/>
            <person name="Jarju S."/>
            <person name="Secka A."/>
            <person name="Antonio M."/>
            <person name="Oren A."/>
            <person name="Chaudhuri R."/>
            <person name="La Ragione R.M."/>
            <person name="Hildebrand F."/>
            <person name="Pallen M.J."/>
        </authorList>
    </citation>
    <scope>NUCLEOTIDE SEQUENCE [LARGE SCALE GENOMIC DNA]</scope>
    <source>
        <strain evidence="3 4">Sa3CVN1</strain>
    </source>
</reference>
<dbReference type="SUPFAM" id="SSF51905">
    <property type="entry name" value="FAD/NAD(P)-binding domain"/>
    <property type="match status" value="1"/>
</dbReference>
<feature type="domain" description="FAD dependent oxidoreductase" evidence="1">
    <location>
        <begin position="4"/>
        <end position="337"/>
    </location>
</feature>
<dbReference type="PANTHER" id="PTHR42720:SF1">
    <property type="entry name" value="GLYCEROL 3-PHOSPHATE OXIDASE"/>
    <property type="match status" value="1"/>
</dbReference>
<dbReference type="InterPro" id="IPR006076">
    <property type="entry name" value="FAD-dep_OxRdtase"/>
</dbReference>
<dbReference type="InterPro" id="IPR052745">
    <property type="entry name" value="G3P_Oxidase/Oxidoreductase"/>
</dbReference>
<dbReference type="EMBL" id="JACSRA010000007">
    <property type="protein sequence ID" value="MBD7910844.1"/>
    <property type="molecule type" value="Genomic_DNA"/>
</dbReference>
<dbReference type="Proteomes" id="UP000627781">
    <property type="component" value="Unassembled WGS sequence"/>
</dbReference>
<dbReference type="Pfam" id="PF01266">
    <property type="entry name" value="DAO"/>
    <property type="match status" value="1"/>
</dbReference>
<dbReference type="Pfam" id="PF04324">
    <property type="entry name" value="Fer2_BFD"/>
    <property type="match status" value="1"/>
</dbReference>
<protein>
    <submittedName>
        <fullName evidence="3">FAD-dependent oxidoreductase</fullName>
    </submittedName>
</protein>
<dbReference type="InterPro" id="IPR007419">
    <property type="entry name" value="BFD-like_2Fe2S-bd_dom"/>
</dbReference>
<proteinExistence type="predicted"/>
<evidence type="ECO:0000259" key="2">
    <source>
        <dbReference type="Pfam" id="PF04324"/>
    </source>
</evidence>
<dbReference type="Gene3D" id="1.10.10.1100">
    <property type="entry name" value="BFD-like [2Fe-2S]-binding domain"/>
    <property type="match status" value="1"/>
</dbReference>
<dbReference type="CDD" id="cd19946">
    <property type="entry name" value="GlpA-like_Fer2_BFD-like"/>
    <property type="match status" value="1"/>
</dbReference>
<organism evidence="3 4">
    <name type="scientific">Clostridium cibarium</name>
    <dbReference type="NCBI Taxonomy" id="2762247"/>
    <lineage>
        <taxon>Bacteria</taxon>
        <taxon>Bacillati</taxon>
        <taxon>Bacillota</taxon>
        <taxon>Clostridia</taxon>
        <taxon>Eubacteriales</taxon>
        <taxon>Clostridiaceae</taxon>
        <taxon>Clostridium</taxon>
    </lineage>
</organism>
<sequence length="469" mass="52713">MDYDVLILGGGIIGCSVAYEMSKYNLNIALIEKDYDIADDISFVNTSVVYDGSETSDPVMASLENIGSRLIEKACSKFKVPYKKIGALRVTDSEIAIKGIEQMYERAKNRKISNVELVDGKEALEIDNNLKIAVKKALYSENVAIIAPYDLAIAYAEVAAENGVNFRFEEEVIEISNINKGFKVTTNKNKFTCRVVVDTIANEMYVDGKSIKKNDIIDDKEDSKNMSYYLIDDNMDNPLDKVVIKVLDEKTFVINIPNLSGGSIIGIKNPRAVNIDDGIDYANMIVPGMDKSNVNNIFSDTYKKDSMVIDDKHLSNGYIRVTGTHYGKITLAPAIAQSISISIAYNLKTTEKKDFIDKRREIYRFRDMNNEERNELISVDKRYGNIVCVCNEITEGEIIDSIRRPLGARTVQGIKRRTGAALGNCHGSYCVRKIINILAREMDKRPTDIVEDSKDSKVWLNRIKEFDEV</sequence>
<dbReference type="Gene3D" id="3.50.50.60">
    <property type="entry name" value="FAD/NAD(P)-binding domain"/>
    <property type="match status" value="1"/>
</dbReference>
<comment type="caution">
    <text evidence="3">The sequence shown here is derived from an EMBL/GenBank/DDBJ whole genome shotgun (WGS) entry which is preliminary data.</text>
</comment>
<dbReference type="RefSeq" id="WP_191767914.1">
    <property type="nucleotide sequence ID" value="NZ_JACSRA010000007.1"/>
</dbReference>